<keyword evidence="2" id="KW-1185">Reference proteome</keyword>
<dbReference type="EMBL" id="BONI01000112">
    <property type="protein sequence ID" value="GIG11064.1"/>
    <property type="molecule type" value="Genomic_DNA"/>
</dbReference>
<dbReference type="RefSeq" id="WP_203699019.1">
    <property type="nucleotide sequence ID" value="NZ_BAAALC010000095.1"/>
</dbReference>
<gene>
    <name evidence="1" type="ORF">Cco03nite_77640</name>
</gene>
<proteinExistence type="predicted"/>
<accession>A0A8J3L8I4</accession>
<evidence type="ECO:0000313" key="1">
    <source>
        <dbReference type="EMBL" id="GIG11064.1"/>
    </source>
</evidence>
<dbReference type="Proteomes" id="UP000630887">
    <property type="component" value="Unassembled WGS sequence"/>
</dbReference>
<name>A0A8J3L8I4_9ACTN</name>
<organism evidence="1 2">
    <name type="scientific">Catellatospora coxensis</name>
    <dbReference type="NCBI Taxonomy" id="310354"/>
    <lineage>
        <taxon>Bacteria</taxon>
        <taxon>Bacillati</taxon>
        <taxon>Actinomycetota</taxon>
        <taxon>Actinomycetes</taxon>
        <taxon>Micromonosporales</taxon>
        <taxon>Micromonosporaceae</taxon>
        <taxon>Catellatospora</taxon>
    </lineage>
</organism>
<comment type="caution">
    <text evidence="1">The sequence shown here is derived from an EMBL/GenBank/DDBJ whole genome shotgun (WGS) entry which is preliminary data.</text>
</comment>
<dbReference type="AlphaFoldDB" id="A0A8J3L8I4"/>
<reference evidence="1 2" key="1">
    <citation type="submission" date="2021-01" db="EMBL/GenBank/DDBJ databases">
        <title>Whole genome shotgun sequence of Catellatospora coxensis NBRC 107359.</title>
        <authorList>
            <person name="Komaki H."/>
            <person name="Tamura T."/>
        </authorList>
    </citation>
    <scope>NUCLEOTIDE SEQUENCE [LARGE SCALE GENOMIC DNA]</scope>
    <source>
        <strain evidence="1 2">NBRC 107359</strain>
    </source>
</reference>
<sequence>MSAQTEIALKVTADRPPVRVFGEPVAPGLSIVPSVYADGRYGVGFLLAHEPSGCVLTAVPTCVHCARQAGARLAGFDWTRPAPQLITDQAVREAVTCSDLVTLLRGCASAYTCEIPEGC</sequence>
<protein>
    <submittedName>
        <fullName evidence="1">Uncharacterized protein</fullName>
    </submittedName>
</protein>
<evidence type="ECO:0000313" key="2">
    <source>
        <dbReference type="Proteomes" id="UP000630887"/>
    </source>
</evidence>